<dbReference type="AlphaFoldDB" id="A0A498Q5X0"/>
<accession>A0A498Q5X0</accession>
<reference evidence="2 3" key="1">
    <citation type="submission" date="2018-09" db="EMBL/GenBank/DDBJ databases">
        <authorList>
            <person name="Tagini F."/>
        </authorList>
    </citation>
    <scope>NUCLEOTIDE SEQUENCE [LARGE SCALE GENOMIC DNA]</scope>
    <source>
        <strain evidence="2 3">MK136</strain>
    </source>
</reference>
<evidence type="ECO:0000313" key="2">
    <source>
        <dbReference type="EMBL" id="VBA41588.1"/>
    </source>
</evidence>
<keyword evidence="3" id="KW-1185">Reference proteome</keyword>
<feature type="compositionally biased region" description="Polar residues" evidence="1">
    <location>
        <begin position="202"/>
        <end position="222"/>
    </location>
</feature>
<evidence type="ECO:0000313" key="3">
    <source>
        <dbReference type="Proteomes" id="UP000273307"/>
    </source>
</evidence>
<proteinExistence type="predicted"/>
<gene>
    <name evidence="2" type="ORF">LAUMK136_04119</name>
</gene>
<dbReference type="EMBL" id="UPHP01000113">
    <property type="protein sequence ID" value="VBA41588.1"/>
    <property type="molecule type" value="Genomic_DNA"/>
</dbReference>
<organism evidence="2 3">
    <name type="scientific">Mycobacterium attenuatum</name>
    <dbReference type="NCBI Taxonomy" id="2341086"/>
    <lineage>
        <taxon>Bacteria</taxon>
        <taxon>Bacillati</taxon>
        <taxon>Actinomycetota</taxon>
        <taxon>Actinomycetes</taxon>
        <taxon>Mycobacteriales</taxon>
        <taxon>Mycobacteriaceae</taxon>
        <taxon>Mycobacterium</taxon>
    </lineage>
</organism>
<protein>
    <submittedName>
        <fullName evidence="2">Uncharacterized protein</fullName>
    </submittedName>
</protein>
<sequence>MPSGVATGICVVGRGKPAPMINSGSQLSFGRLRTGADQFQRVFQLPQAPRSAMPVGRFGDFSNLDFGCHEQSVQVCDRGALGFRRPMSYAVRCGVVTGIPPTTSTPRAGAAHRRCAGRVAVARSTKTISTGRRSSTHFEPCHAAVSPRPQPPVCAQVRYLPRSRRDSYVSKAGSRCNNPGNARLADSRIQIVAPRDSGVGSGLTSITGMPRASASSGNPAAG</sequence>
<dbReference type="Proteomes" id="UP000273307">
    <property type="component" value="Unassembled WGS sequence"/>
</dbReference>
<evidence type="ECO:0000256" key="1">
    <source>
        <dbReference type="SAM" id="MobiDB-lite"/>
    </source>
</evidence>
<name>A0A498Q5X0_9MYCO</name>
<feature type="region of interest" description="Disordered" evidence="1">
    <location>
        <begin position="126"/>
        <end position="145"/>
    </location>
</feature>
<feature type="region of interest" description="Disordered" evidence="1">
    <location>
        <begin position="196"/>
        <end position="222"/>
    </location>
</feature>